<feature type="domain" description="Disease resistance N-terminal" evidence="7">
    <location>
        <begin position="11"/>
        <end position="104"/>
    </location>
</feature>
<dbReference type="InterPro" id="IPR042197">
    <property type="entry name" value="Apaf_helical"/>
</dbReference>
<sequence>MALSLVGGAALSASFNVLLDKLASPEVVGFFKSGRKLNNKLLEKLKITMITVSGLLNDAEEKQMMNRDVQRWLDELKDAAYHADDVLDAIAYESLRKESKAKELKKPIDQMRKILCCLNLAAHHKEKRELNGKLEGIIETLEYLVKQNATLGLIGKDVTHIPHAGRIPTTSLVDDHLYVRNHEKAQLVQLLLCFEVANVKPFDLISISGLGGIGKTTLAQLAYNDERISRWFHFKVWLCASETFDVRRLTEDILKSNSGGKQCGDMTDDQLHKELEKAVEGQKILLVLDDVWRVDTSQWDFLLRPFKSVAKGSKIVVTTRDEKMASIESMLLVHPIHVRLEKLTGDDPWSLFAVHAFGQEDPSVYPELNRIGKDIVKKCDGLPLAIQAVGRLLSCSRDVLKWEEILKSSYWDQALIDAKILPALKLSYHYMPSHLKQCFAYCAIIPKDYAFKKEVLVHLWMAEGLLTQDRESIEMEEIGEKCVQDLVSRSFLQQSNDDPRLLSMHDLVNDLARYVSGEFCCRLEENERSRMATVKTRYLSFDERANSDTVKEQIQEAKFLRTIFQLSVYASHGEIMEAYLPSLRALRLPLDFSSSDTSPWEWTHSIGKFKHLRYMDLSCWDIRGLPDDVCNLYSLQTLILRGCSRLVELPSLLGNLKNLRYLDLHGTPNIVGLPTTMNGLKNLRHLDIRGTRISEMPPQVGQLTRLVVLTDFFIGKEKSYSIAELGPLVHLKGELCIWNLENVVDPSHAIGANLKGKRYIEKLELRWGDYDKIPFRAKLEQLRPTTYLKALWVHNYPGVRIPNWLGEPCFSELISLHLRGGRHCSELPALGQLEQLKELEIECFDSILRVGPEFYGNSGNKRAFPSLEKLAILSCREFRSFQLGPMKNLRSFELRDCPVFDSLYCGGDEEGPLTSLHSFWIDGCSSFISFPGQGLRAPNLRKLSLENLKAFEWLPNHMHSLLPSLTELRLVNCTKLRSFPEGGLPSSIEKLAIFLCDGIESSPEGGFPTKLKMLEIVYCGKLVGDRKNWGLQALQSLSYLWILGCEEVLESFPEETLLPPSLNTLLLSSFKHLKSLDYKGLEHLTALKELDVSFCPELQSLPEEGLPSSLQDLVLNYCSKTLEERCQENGGEWHKISHIPRITVNYNEIKPRQSTQVRDCLAYVDSSDQAVS</sequence>
<dbReference type="GO" id="GO:0051707">
    <property type="term" value="P:response to other organism"/>
    <property type="evidence" value="ECO:0007669"/>
    <property type="project" value="UniProtKB-ARBA"/>
</dbReference>
<evidence type="ECO:0000256" key="4">
    <source>
        <dbReference type="ARBA" id="ARBA00022821"/>
    </source>
</evidence>
<dbReference type="GO" id="GO:0005524">
    <property type="term" value="F:ATP binding"/>
    <property type="evidence" value="ECO:0007669"/>
    <property type="project" value="UniProtKB-KW"/>
</dbReference>
<dbReference type="InterPro" id="IPR056789">
    <property type="entry name" value="LRR_R13L1-DRL21"/>
</dbReference>
<keyword evidence="2" id="KW-0677">Repeat</keyword>
<proteinExistence type="predicted"/>
<reference evidence="10" key="1">
    <citation type="submission" date="2022-02" db="EMBL/GenBank/DDBJ databases">
        <authorList>
            <person name="Henning P.M."/>
            <person name="McCubbin A.G."/>
            <person name="Shore J.S."/>
        </authorList>
    </citation>
    <scope>NUCLEOTIDE SEQUENCE</scope>
    <source>
        <strain evidence="10">F60SS</strain>
        <tissue evidence="10">Leaves</tissue>
    </source>
</reference>
<dbReference type="SUPFAM" id="SSF52058">
    <property type="entry name" value="L domain-like"/>
    <property type="match status" value="2"/>
</dbReference>
<dbReference type="Pfam" id="PF00931">
    <property type="entry name" value="NB-ARC"/>
    <property type="match status" value="1"/>
</dbReference>
<feature type="domain" description="Disease resistance protein winged helix" evidence="8">
    <location>
        <begin position="444"/>
        <end position="512"/>
    </location>
</feature>
<evidence type="ECO:0000259" key="8">
    <source>
        <dbReference type="Pfam" id="PF23559"/>
    </source>
</evidence>
<dbReference type="InterPro" id="IPR036388">
    <property type="entry name" value="WH-like_DNA-bd_sf"/>
</dbReference>
<keyword evidence="5" id="KW-0067">ATP-binding</keyword>
<evidence type="ECO:0000256" key="3">
    <source>
        <dbReference type="ARBA" id="ARBA00022741"/>
    </source>
</evidence>
<evidence type="ECO:0000259" key="9">
    <source>
        <dbReference type="Pfam" id="PF25019"/>
    </source>
</evidence>
<dbReference type="GO" id="GO:0043531">
    <property type="term" value="F:ADP binding"/>
    <property type="evidence" value="ECO:0007669"/>
    <property type="project" value="InterPro"/>
</dbReference>
<dbReference type="InterPro" id="IPR058922">
    <property type="entry name" value="WHD_DRP"/>
</dbReference>
<evidence type="ECO:0000259" key="7">
    <source>
        <dbReference type="Pfam" id="PF18052"/>
    </source>
</evidence>
<evidence type="ECO:0000256" key="2">
    <source>
        <dbReference type="ARBA" id="ARBA00022737"/>
    </source>
</evidence>
<dbReference type="Proteomes" id="UP001141552">
    <property type="component" value="Unassembled WGS sequence"/>
</dbReference>
<protein>
    <recommendedName>
        <fullName evidence="12">Disease resistance RPP13-like protein 1</fullName>
    </recommendedName>
</protein>
<dbReference type="Gene3D" id="3.40.50.300">
    <property type="entry name" value="P-loop containing nucleotide triphosphate hydrolases"/>
    <property type="match status" value="1"/>
</dbReference>
<dbReference type="GO" id="GO:0006952">
    <property type="term" value="P:defense response"/>
    <property type="evidence" value="ECO:0007669"/>
    <property type="project" value="UniProtKB-KW"/>
</dbReference>
<comment type="caution">
    <text evidence="10">The sequence shown here is derived from an EMBL/GenBank/DDBJ whole genome shotgun (WGS) entry which is preliminary data.</text>
</comment>
<name>A0A9Q0GH21_9ROSI</name>
<dbReference type="Pfam" id="PF18052">
    <property type="entry name" value="Rx_N"/>
    <property type="match status" value="1"/>
</dbReference>
<evidence type="ECO:0000313" key="10">
    <source>
        <dbReference type="EMBL" id="KAJ4849940.1"/>
    </source>
</evidence>
<evidence type="ECO:0000313" key="11">
    <source>
        <dbReference type="Proteomes" id="UP001141552"/>
    </source>
</evidence>
<dbReference type="InterPro" id="IPR002182">
    <property type="entry name" value="NB-ARC"/>
</dbReference>
<dbReference type="Gene3D" id="1.10.8.430">
    <property type="entry name" value="Helical domain of apoptotic protease-activating factors"/>
    <property type="match status" value="1"/>
</dbReference>
<keyword evidence="3" id="KW-0547">Nucleotide-binding</keyword>
<dbReference type="Pfam" id="PF25019">
    <property type="entry name" value="LRR_R13L1-DRL21"/>
    <property type="match status" value="1"/>
</dbReference>
<keyword evidence="11" id="KW-1185">Reference proteome</keyword>
<reference evidence="10" key="2">
    <citation type="journal article" date="2023" name="Plants (Basel)">
        <title>Annotation of the Turnera subulata (Passifloraceae) Draft Genome Reveals the S-Locus Evolved after the Divergence of Turneroideae from Passifloroideae in a Stepwise Manner.</title>
        <authorList>
            <person name="Henning P.M."/>
            <person name="Roalson E.H."/>
            <person name="Mir W."/>
            <person name="McCubbin A.G."/>
            <person name="Shore J.S."/>
        </authorList>
    </citation>
    <scope>NUCLEOTIDE SEQUENCE</scope>
    <source>
        <strain evidence="10">F60SS</strain>
    </source>
</reference>
<feature type="domain" description="R13L1/DRL21-like LRR repeat region" evidence="9">
    <location>
        <begin position="722"/>
        <end position="843"/>
    </location>
</feature>
<keyword evidence="1" id="KW-0433">Leucine-rich repeat</keyword>
<accession>A0A9Q0GH21</accession>
<evidence type="ECO:0000256" key="1">
    <source>
        <dbReference type="ARBA" id="ARBA00022614"/>
    </source>
</evidence>
<evidence type="ECO:0008006" key="12">
    <source>
        <dbReference type="Google" id="ProtNLM"/>
    </source>
</evidence>
<dbReference type="FunFam" id="1.10.10.10:FF:000322">
    <property type="entry name" value="Probable disease resistance protein At1g63360"/>
    <property type="match status" value="1"/>
</dbReference>
<dbReference type="OrthoDB" id="844910at2759"/>
<dbReference type="PANTHER" id="PTHR36766">
    <property type="entry name" value="PLANT BROAD-SPECTRUM MILDEW RESISTANCE PROTEIN RPW8"/>
    <property type="match status" value="1"/>
</dbReference>
<dbReference type="InterPro" id="IPR041118">
    <property type="entry name" value="Rx_N"/>
</dbReference>
<dbReference type="Gene3D" id="1.10.10.10">
    <property type="entry name" value="Winged helix-like DNA-binding domain superfamily/Winged helix DNA-binding domain"/>
    <property type="match status" value="1"/>
</dbReference>
<dbReference type="PRINTS" id="PR00364">
    <property type="entry name" value="DISEASERSIST"/>
</dbReference>
<dbReference type="SUPFAM" id="SSF52540">
    <property type="entry name" value="P-loop containing nucleoside triphosphate hydrolases"/>
    <property type="match status" value="1"/>
</dbReference>
<dbReference type="AlphaFoldDB" id="A0A9Q0GH21"/>
<evidence type="ECO:0000259" key="6">
    <source>
        <dbReference type="Pfam" id="PF00931"/>
    </source>
</evidence>
<dbReference type="InterPro" id="IPR027417">
    <property type="entry name" value="P-loop_NTPase"/>
</dbReference>
<keyword evidence="4" id="KW-0611">Plant defense</keyword>
<dbReference type="InterPro" id="IPR032675">
    <property type="entry name" value="LRR_dom_sf"/>
</dbReference>
<feature type="domain" description="NB-ARC" evidence="6">
    <location>
        <begin position="202"/>
        <end position="360"/>
    </location>
</feature>
<dbReference type="Pfam" id="PF23559">
    <property type="entry name" value="WHD_DRP"/>
    <property type="match status" value="1"/>
</dbReference>
<dbReference type="EMBL" id="JAKUCV010000445">
    <property type="protein sequence ID" value="KAJ4849940.1"/>
    <property type="molecule type" value="Genomic_DNA"/>
</dbReference>
<dbReference type="Gene3D" id="3.80.10.10">
    <property type="entry name" value="Ribonuclease Inhibitor"/>
    <property type="match status" value="2"/>
</dbReference>
<organism evidence="10 11">
    <name type="scientific">Turnera subulata</name>
    <dbReference type="NCBI Taxonomy" id="218843"/>
    <lineage>
        <taxon>Eukaryota</taxon>
        <taxon>Viridiplantae</taxon>
        <taxon>Streptophyta</taxon>
        <taxon>Embryophyta</taxon>
        <taxon>Tracheophyta</taxon>
        <taxon>Spermatophyta</taxon>
        <taxon>Magnoliopsida</taxon>
        <taxon>eudicotyledons</taxon>
        <taxon>Gunneridae</taxon>
        <taxon>Pentapetalae</taxon>
        <taxon>rosids</taxon>
        <taxon>fabids</taxon>
        <taxon>Malpighiales</taxon>
        <taxon>Passifloraceae</taxon>
        <taxon>Turnera</taxon>
    </lineage>
</organism>
<gene>
    <name evidence="10" type="ORF">Tsubulata_903813</name>
</gene>
<dbReference type="PANTHER" id="PTHR36766:SF40">
    <property type="entry name" value="DISEASE RESISTANCE PROTEIN RGA3"/>
    <property type="match status" value="1"/>
</dbReference>
<dbReference type="Gene3D" id="1.20.5.4130">
    <property type="match status" value="1"/>
</dbReference>
<evidence type="ECO:0000256" key="5">
    <source>
        <dbReference type="ARBA" id="ARBA00022840"/>
    </source>
</evidence>